<dbReference type="RefSeq" id="WP_140814508.1">
    <property type="nucleotide sequence ID" value="NZ_VFSG01000002.1"/>
</dbReference>
<organism evidence="1 2">
    <name type="scientific">Streptococcus xiaochunlingii</name>
    <dbReference type="NCBI Taxonomy" id="2589788"/>
    <lineage>
        <taxon>Bacteria</taxon>
        <taxon>Bacillati</taxon>
        <taxon>Bacillota</taxon>
        <taxon>Bacilli</taxon>
        <taxon>Lactobacillales</taxon>
        <taxon>Streptococcaceae</taxon>
        <taxon>Streptococcus</taxon>
    </lineage>
</organism>
<reference evidence="1 2" key="1">
    <citation type="submission" date="2019-06" db="EMBL/GenBank/DDBJ databases">
        <authorList>
            <person name="Zou Y."/>
        </authorList>
    </citation>
    <scope>NUCLEOTIDE SEQUENCE [LARGE SCALE GENOMIC DNA]</scope>
    <source>
        <strain evidence="1 2">E24</strain>
    </source>
</reference>
<protein>
    <recommendedName>
        <fullName evidence="3">Phage structural protein</fullName>
    </recommendedName>
</protein>
<keyword evidence="2" id="KW-1185">Reference proteome</keyword>
<dbReference type="Pfam" id="PF05895">
    <property type="entry name" value="DUF859"/>
    <property type="match status" value="1"/>
</dbReference>
<proteinExistence type="predicted"/>
<sequence>MAEFWSNDDRGYRIRLWVDQVSQNTQDNSSQVRVRLALLNTTTAFAQYSCSAWVDLDGRRLNWTGSPNMTSYNSTIWLIDQTITVGHNADGSKSFGLSASFSGSGGWSPGTLSIGGNSFTLTTIPRSSSVSVGAGIIGSPITINISRQNPRFKHTIRYHWGNKQGTIASDVDTSATWVIPLDFANDIPDSTTGAGTIYVDTYSGGTRTGTQSVTLTASVPASIKPTFSGFSLSDSNTAAQNVVPNTNTFIQVISNIKVAFSGASGSYGSTITGYRAEIVGKNQATNINGGTLGIMNYSGSITVRARVVDSRGRWSETKDIQVKVLEYFAPALSFSIARTGSTSSTLTVTRNAKVAPLSVNGVQKNTMALTFKVARLGAEAYTPDNGPASGTWSSISTLVNSQANLAGNYLANQSWVVIGALEDKFTRTEFAVNVATESVVFSYDRSGVGVNKIRERGALDVRGDIYANDKPIQQYQLTQNNGMLNRGGWNQPWNVQATTIDWRDNRHADHPIGKNGQWGLFQNYWLDTWKGAQFFTDFGQGRHFLRYYNNAREWKPSPWKEFVFTDNPGLVKTTDWTPAGFKDSFYKRVGDVLSVRFNFVGNGGNIPFANIPLDIFKAPQSYMFVVAGWGINGGDGNIHVQVNKDTGTFHALATHNGVTYLGQLTVMI</sequence>
<evidence type="ECO:0000313" key="2">
    <source>
        <dbReference type="Proteomes" id="UP000319739"/>
    </source>
</evidence>
<comment type="caution">
    <text evidence="1">The sequence shown here is derived from an EMBL/GenBank/DDBJ whole genome shotgun (WGS) entry which is preliminary data.</text>
</comment>
<accession>A0ABY2YBE2</accession>
<dbReference type="Proteomes" id="UP000319739">
    <property type="component" value="Unassembled WGS sequence"/>
</dbReference>
<name>A0ABY2YBE2_9STRE</name>
<gene>
    <name evidence="1" type="ORF">FJR71_07760</name>
</gene>
<dbReference type="InterPro" id="IPR008577">
    <property type="entry name" value="DUF859"/>
</dbReference>
<evidence type="ECO:0000313" key="1">
    <source>
        <dbReference type="EMBL" id="TPE36685.1"/>
    </source>
</evidence>
<dbReference type="EMBL" id="VFSG01000002">
    <property type="protein sequence ID" value="TPE36685.1"/>
    <property type="molecule type" value="Genomic_DNA"/>
</dbReference>
<evidence type="ECO:0008006" key="3">
    <source>
        <dbReference type="Google" id="ProtNLM"/>
    </source>
</evidence>